<proteinExistence type="predicted"/>
<comment type="caution">
    <text evidence="1">The sequence shown here is derived from an EMBL/GenBank/DDBJ whole genome shotgun (WGS) entry which is preliminary data.</text>
</comment>
<accession>A0ABT7CYX6</accession>
<sequence>KRQGTFHTTSDILSTLLGSSNIKTMNTVNLGRAISALKWKKAIKGTGNQKRYGYWVKERTYQVYTLG</sequence>
<evidence type="ECO:0000313" key="2">
    <source>
        <dbReference type="Proteomes" id="UP001228581"/>
    </source>
</evidence>
<gene>
    <name evidence="1" type="ORF">QNI19_39075</name>
</gene>
<dbReference type="Proteomes" id="UP001228581">
    <property type="component" value="Unassembled WGS sequence"/>
</dbReference>
<keyword evidence="2" id="KW-1185">Reference proteome</keyword>
<evidence type="ECO:0000313" key="1">
    <source>
        <dbReference type="EMBL" id="MDJ1498990.1"/>
    </source>
</evidence>
<name>A0ABT7CYX6_9BACT</name>
<feature type="non-terminal residue" evidence="1">
    <location>
        <position position="1"/>
    </location>
</feature>
<dbReference type="EMBL" id="JASJOT010000094">
    <property type="protein sequence ID" value="MDJ1498990.1"/>
    <property type="molecule type" value="Genomic_DNA"/>
</dbReference>
<dbReference type="RefSeq" id="WP_314006087.1">
    <property type="nucleotide sequence ID" value="NZ_JASJOT010000094.1"/>
</dbReference>
<reference evidence="1 2" key="1">
    <citation type="submission" date="2023-05" db="EMBL/GenBank/DDBJ databases">
        <authorList>
            <person name="Zhang X."/>
        </authorList>
    </citation>
    <scope>NUCLEOTIDE SEQUENCE [LARGE SCALE GENOMIC DNA]</scope>
    <source>
        <strain evidence="1 2">DM2B3-1</strain>
    </source>
</reference>
<organism evidence="1 2">
    <name type="scientific">Xanthocytophaga flava</name>
    <dbReference type="NCBI Taxonomy" id="3048013"/>
    <lineage>
        <taxon>Bacteria</taxon>
        <taxon>Pseudomonadati</taxon>
        <taxon>Bacteroidota</taxon>
        <taxon>Cytophagia</taxon>
        <taxon>Cytophagales</taxon>
        <taxon>Rhodocytophagaceae</taxon>
        <taxon>Xanthocytophaga</taxon>
    </lineage>
</organism>
<protein>
    <submittedName>
        <fullName evidence="1">Uncharacterized protein</fullName>
    </submittedName>
</protein>